<dbReference type="Proteomes" id="UP001165186">
    <property type="component" value="Unassembled WGS sequence"/>
</dbReference>
<keyword evidence="2" id="KW-1185">Reference proteome</keyword>
<name>A0ACB5SJX6_9PEZI</name>
<dbReference type="EMBL" id="BSXG01000115">
    <property type="protein sequence ID" value="GME44640.1"/>
    <property type="molecule type" value="Genomic_DNA"/>
</dbReference>
<reference evidence="1" key="1">
    <citation type="submission" date="2024-09" db="EMBL/GenBank/DDBJ databases">
        <title>Draft Genome Sequences of Neofusicoccum parvum.</title>
        <authorList>
            <person name="Ashida A."/>
            <person name="Camagna M."/>
            <person name="Tanaka A."/>
            <person name="Takemoto D."/>
        </authorList>
    </citation>
    <scope>NUCLEOTIDE SEQUENCE</scope>
    <source>
        <strain evidence="1">PPO83</strain>
    </source>
</reference>
<protein>
    <submittedName>
        <fullName evidence="1">Uncharacterized protein</fullName>
    </submittedName>
</protein>
<evidence type="ECO:0000313" key="2">
    <source>
        <dbReference type="Proteomes" id="UP001165186"/>
    </source>
</evidence>
<sequence length="246" mass="26372">MTRVPVASPPDPQDEPITCLVTAIHIIASSVPHPSSAETDPFFWRHALAAFVRGGTSAAAKRPPIITAALVPPMIIPLSIAAFFTHLETHLATTRTRHNADLARLRTRARSYEGAYALLDALASGPNVTTELAAYAARDAQLPGAIENVESTIASLQRLGIDGTVRDLEACARGLREVRRRDDARVARLKDMEAVRESIRGGLAALEERDKAEMERLEGAPAEAWRQAEVAWAGLKGRFGGEGGGG</sequence>
<evidence type="ECO:0000313" key="1">
    <source>
        <dbReference type="EMBL" id="GME44640.1"/>
    </source>
</evidence>
<organism evidence="1 2">
    <name type="scientific">Neofusicoccum parvum</name>
    <dbReference type="NCBI Taxonomy" id="310453"/>
    <lineage>
        <taxon>Eukaryota</taxon>
        <taxon>Fungi</taxon>
        <taxon>Dikarya</taxon>
        <taxon>Ascomycota</taxon>
        <taxon>Pezizomycotina</taxon>
        <taxon>Dothideomycetes</taxon>
        <taxon>Dothideomycetes incertae sedis</taxon>
        <taxon>Botryosphaeriales</taxon>
        <taxon>Botryosphaeriaceae</taxon>
        <taxon>Neofusicoccum</taxon>
    </lineage>
</organism>
<proteinExistence type="predicted"/>
<comment type="caution">
    <text evidence="1">The sequence shown here is derived from an EMBL/GenBank/DDBJ whole genome shotgun (WGS) entry which is preliminary data.</text>
</comment>
<gene>
    <name evidence="1" type="primary">g8950</name>
    <name evidence="1" type="ORF">NpPPO83_00008950</name>
</gene>
<accession>A0ACB5SJX6</accession>